<keyword evidence="6" id="KW-1185">Reference proteome</keyword>
<dbReference type="EMBL" id="BAABRI010000001">
    <property type="protein sequence ID" value="GAA5480897.1"/>
    <property type="molecule type" value="Genomic_DNA"/>
</dbReference>
<dbReference type="Proteomes" id="UP001476282">
    <property type="component" value="Unassembled WGS sequence"/>
</dbReference>
<accession>A0ABP9UHS9</accession>
<dbReference type="PANTHER" id="PTHR10434">
    <property type="entry name" value="1-ACYL-SN-GLYCEROL-3-PHOSPHATE ACYLTRANSFERASE"/>
    <property type="match status" value="1"/>
</dbReference>
<evidence type="ECO:0000256" key="1">
    <source>
        <dbReference type="ARBA" id="ARBA00005189"/>
    </source>
</evidence>
<gene>
    <name evidence="5" type="primary">aas_1</name>
    <name evidence="5" type="ORF">Hsar01_00101</name>
</gene>
<feature type="domain" description="Phospholipid/glycerol acyltransferase" evidence="4">
    <location>
        <begin position="37"/>
        <end position="148"/>
    </location>
</feature>
<protein>
    <submittedName>
        <fullName evidence="5">Bifunctional protein Aas</fullName>
    </submittedName>
</protein>
<proteinExistence type="predicted"/>
<comment type="caution">
    <text evidence="5">The sequence shown here is derived from an EMBL/GenBank/DDBJ whole genome shotgun (WGS) entry which is preliminary data.</text>
</comment>
<keyword evidence="3" id="KW-0012">Acyltransferase</keyword>
<name>A0ABP9UHS9_9BACT</name>
<evidence type="ECO:0000256" key="2">
    <source>
        <dbReference type="ARBA" id="ARBA00022679"/>
    </source>
</evidence>
<reference evidence="5 6" key="1">
    <citation type="submission" date="2024-02" db="EMBL/GenBank/DDBJ databases">
        <title>Haloferula sargassicola NBRC 104335.</title>
        <authorList>
            <person name="Ichikawa N."/>
            <person name="Katano-Makiyama Y."/>
            <person name="Hidaka K."/>
        </authorList>
    </citation>
    <scope>NUCLEOTIDE SEQUENCE [LARGE SCALE GENOMIC DNA]</scope>
    <source>
        <strain evidence="5 6">NBRC 104335</strain>
    </source>
</reference>
<evidence type="ECO:0000256" key="3">
    <source>
        <dbReference type="ARBA" id="ARBA00023315"/>
    </source>
</evidence>
<dbReference type="SUPFAM" id="SSF69593">
    <property type="entry name" value="Glycerol-3-phosphate (1)-acyltransferase"/>
    <property type="match status" value="1"/>
</dbReference>
<dbReference type="RefSeq" id="WP_353565056.1">
    <property type="nucleotide sequence ID" value="NZ_BAABRI010000001.1"/>
</dbReference>
<dbReference type="CDD" id="cd07989">
    <property type="entry name" value="LPLAT_AGPAT-like"/>
    <property type="match status" value="1"/>
</dbReference>
<dbReference type="Pfam" id="PF01553">
    <property type="entry name" value="Acyltransferase"/>
    <property type="match status" value="1"/>
</dbReference>
<comment type="pathway">
    <text evidence="1">Lipid metabolism.</text>
</comment>
<evidence type="ECO:0000259" key="4">
    <source>
        <dbReference type="SMART" id="SM00563"/>
    </source>
</evidence>
<dbReference type="InterPro" id="IPR002123">
    <property type="entry name" value="Plipid/glycerol_acylTrfase"/>
</dbReference>
<dbReference type="PANTHER" id="PTHR10434:SF40">
    <property type="entry name" value="1-ACYL-SN-GLYCEROL-3-PHOSPHATE ACYLTRANSFERASE"/>
    <property type="match status" value="1"/>
</dbReference>
<evidence type="ECO:0000313" key="6">
    <source>
        <dbReference type="Proteomes" id="UP001476282"/>
    </source>
</evidence>
<evidence type="ECO:0000313" key="5">
    <source>
        <dbReference type="EMBL" id="GAA5480897.1"/>
    </source>
</evidence>
<keyword evidence="2" id="KW-0808">Transferase</keyword>
<sequence>MMRWIYWSGWMLFRSAFRSLFKLRVKHKERLLTEGPVLVVSNHESFLDPPLIGTLYDDEMVFLARKTLFRGVTKWLYPQWNAVPVDQEKPDMSSLKAIIRELKNGNRVLVFPEGARTLDGELGEAQPGVGLIAAKAGVPVQPIRIRGAREALPRGSGRMRLARIEVTVGPPIDLKAEGLAGGKDKDAYKKIADRLMAAIAEL</sequence>
<dbReference type="SMART" id="SM00563">
    <property type="entry name" value="PlsC"/>
    <property type="match status" value="1"/>
</dbReference>
<organism evidence="5 6">
    <name type="scientific">Haloferula sargassicola</name>
    <dbReference type="NCBI Taxonomy" id="490096"/>
    <lineage>
        <taxon>Bacteria</taxon>
        <taxon>Pseudomonadati</taxon>
        <taxon>Verrucomicrobiota</taxon>
        <taxon>Verrucomicrobiia</taxon>
        <taxon>Verrucomicrobiales</taxon>
        <taxon>Verrucomicrobiaceae</taxon>
        <taxon>Haloferula</taxon>
    </lineage>
</organism>